<dbReference type="Pfam" id="PF00307">
    <property type="entry name" value="CH"/>
    <property type="match status" value="2"/>
</dbReference>
<feature type="domain" description="Calponin-homology (CH)" evidence="6">
    <location>
        <begin position="221"/>
        <end position="325"/>
    </location>
</feature>
<keyword evidence="5" id="KW-0812">Transmembrane</keyword>
<dbReference type="GO" id="GO:0051017">
    <property type="term" value="P:actin filament bundle assembly"/>
    <property type="evidence" value="ECO:0007669"/>
    <property type="project" value="InterPro"/>
</dbReference>
<sequence>MPRCNCGSRAGRRRASATAAKALSAPPPRLPPSSRRPPPRCCTPSANLRRLPTWATSMPTSPRIRSSRTRCPSIRPPTSSSTSLKTACCYGVLLICAFDPLNYFFFALIWFQSFSAFWSSKLINLAVPGTIDERAINTKRLLNLWEKNENHTLCLNSAKAIGCTVVNIGTQDLAEGRPHLILGLISQIIKIQLLADVNLKSTPQLVELVQDSQEMEELMSLSPEKILLRWMNFQLKKGGFQRTVTNFSSDIKDSEAYACLLNVLAPECSAKPSPMSVKDLLHRARLVLEHADRMGCKRYLAPKDIVDGLQNLNLAFVAHIFQKRNGLSKQMKQVSFVDGVSDDAQVSREERSFRLWINSLGISTYINNVFEDLRNG</sequence>
<dbReference type="SUPFAM" id="SSF47576">
    <property type="entry name" value="Calponin-homology domain, CH-domain"/>
    <property type="match status" value="1"/>
</dbReference>
<dbReference type="EnsemblPlants" id="AET3Gv20437400.10">
    <property type="protein sequence ID" value="AET3Gv20437400.10"/>
    <property type="gene ID" value="AET3Gv20437400"/>
</dbReference>
<organism evidence="7 8">
    <name type="scientific">Aegilops tauschii subsp. strangulata</name>
    <name type="common">Goatgrass</name>
    <dbReference type="NCBI Taxonomy" id="200361"/>
    <lineage>
        <taxon>Eukaryota</taxon>
        <taxon>Viridiplantae</taxon>
        <taxon>Streptophyta</taxon>
        <taxon>Embryophyta</taxon>
        <taxon>Tracheophyta</taxon>
        <taxon>Spermatophyta</taxon>
        <taxon>Magnoliopsida</taxon>
        <taxon>Liliopsida</taxon>
        <taxon>Poales</taxon>
        <taxon>Poaceae</taxon>
        <taxon>BOP clade</taxon>
        <taxon>Pooideae</taxon>
        <taxon>Triticodae</taxon>
        <taxon>Triticeae</taxon>
        <taxon>Triticinae</taxon>
        <taxon>Aegilops</taxon>
    </lineage>
</organism>
<dbReference type="Proteomes" id="UP000015105">
    <property type="component" value="Chromosome 3D"/>
</dbReference>
<dbReference type="PROSITE" id="PS50021">
    <property type="entry name" value="CH"/>
    <property type="match status" value="2"/>
</dbReference>
<evidence type="ECO:0000256" key="5">
    <source>
        <dbReference type="SAM" id="Phobius"/>
    </source>
</evidence>
<reference evidence="7" key="3">
    <citation type="journal article" date="2017" name="Nature">
        <title>Genome sequence of the progenitor of the wheat D genome Aegilops tauschii.</title>
        <authorList>
            <person name="Luo M.C."/>
            <person name="Gu Y.Q."/>
            <person name="Puiu D."/>
            <person name="Wang H."/>
            <person name="Twardziok S.O."/>
            <person name="Deal K.R."/>
            <person name="Huo N."/>
            <person name="Zhu T."/>
            <person name="Wang L."/>
            <person name="Wang Y."/>
            <person name="McGuire P.E."/>
            <person name="Liu S."/>
            <person name="Long H."/>
            <person name="Ramasamy R.K."/>
            <person name="Rodriguez J.C."/>
            <person name="Van S.L."/>
            <person name="Yuan L."/>
            <person name="Wang Z."/>
            <person name="Xia Z."/>
            <person name="Xiao L."/>
            <person name="Anderson O.D."/>
            <person name="Ouyang S."/>
            <person name="Liang Y."/>
            <person name="Zimin A.V."/>
            <person name="Pertea G."/>
            <person name="Qi P."/>
            <person name="Bennetzen J.L."/>
            <person name="Dai X."/>
            <person name="Dawson M.W."/>
            <person name="Muller H.G."/>
            <person name="Kugler K."/>
            <person name="Rivarola-Duarte L."/>
            <person name="Spannagl M."/>
            <person name="Mayer K.F.X."/>
            <person name="Lu F.H."/>
            <person name="Bevan M.W."/>
            <person name="Leroy P."/>
            <person name="Li P."/>
            <person name="You F.M."/>
            <person name="Sun Q."/>
            <person name="Liu Z."/>
            <person name="Lyons E."/>
            <person name="Wicker T."/>
            <person name="Salzberg S.L."/>
            <person name="Devos K.M."/>
            <person name="Dvorak J."/>
        </authorList>
    </citation>
    <scope>NUCLEOTIDE SEQUENCE [LARGE SCALE GENOMIC DNA]</scope>
    <source>
        <strain evidence="7">cv. AL8/78</strain>
    </source>
</reference>
<dbReference type="Gene3D" id="1.10.418.10">
    <property type="entry name" value="Calponin-like domain"/>
    <property type="match status" value="3"/>
</dbReference>
<dbReference type="PROSITE" id="PS00020">
    <property type="entry name" value="ACTININ_2"/>
    <property type="match status" value="1"/>
</dbReference>
<reference evidence="7" key="4">
    <citation type="submission" date="2019-03" db="UniProtKB">
        <authorList>
            <consortium name="EnsemblPlants"/>
        </authorList>
    </citation>
    <scope>IDENTIFICATION</scope>
</reference>
<dbReference type="Gramene" id="AET3Gv20437400.10">
    <property type="protein sequence ID" value="AET3Gv20437400.10"/>
    <property type="gene ID" value="AET3Gv20437400"/>
</dbReference>
<dbReference type="InterPro" id="IPR039959">
    <property type="entry name" value="Fimbrin/Plastin"/>
</dbReference>
<comment type="subunit">
    <text evidence="1">Interacts with F-actin.</text>
</comment>
<feature type="region of interest" description="Disordered" evidence="4">
    <location>
        <begin position="1"/>
        <end position="41"/>
    </location>
</feature>
<keyword evidence="8" id="KW-1185">Reference proteome</keyword>
<feature type="compositionally biased region" description="Pro residues" evidence="4">
    <location>
        <begin position="25"/>
        <end position="41"/>
    </location>
</feature>
<dbReference type="PANTHER" id="PTHR19961:SF18">
    <property type="entry name" value="FI19014P1"/>
    <property type="match status" value="1"/>
</dbReference>
<protein>
    <recommendedName>
        <fullName evidence="6">Calponin-homology (CH) domain-containing protein</fullName>
    </recommendedName>
</protein>
<keyword evidence="5" id="KW-0472">Membrane</keyword>
<keyword evidence="2" id="KW-0677">Repeat</keyword>
<feature type="region of interest" description="Disordered" evidence="4">
    <location>
        <begin position="57"/>
        <end position="81"/>
    </location>
</feature>
<dbReference type="GO" id="GO:0032432">
    <property type="term" value="C:actin filament bundle"/>
    <property type="evidence" value="ECO:0007669"/>
    <property type="project" value="TreeGrafter"/>
</dbReference>
<name>A0A453ESG5_AEGTS</name>
<reference evidence="7" key="5">
    <citation type="journal article" date="2021" name="G3 (Bethesda)">
        <title>Aegilops tauschii genome assembly Aet v5.0 features greater sequence contiguity and improved annotation.</title>
        <authorList>
            <person name="Wang L."/>
            <person name="Zhu T."/>
            <person name="Rodriguez J.C."/>
            <person name="Deal K.R."/>
            <person name="Dubcovsky J."/>
            <person name="McGuire P.E."/>
            <person name="Lux T."/>
            <person name="Spannagl M."/>
            <person name="Mayer K.F.X."/>
            <person name="Baldrich P."/>
            <person name="Meyers B.C."/>
            <person name="Huo N."/>
            <person name="Gu Y.Q."/>
            <person name="Zhou H."/>
            <person name="Devos K.M."/>
            <person name="Bennetzen J.L."/>
            <person name="Unver T."/>
            <person name="Budak H."/>
            <person name="Gulick P.J."/>
            <person name="Galiba G."/>
            <person name="Kalapos B."/>
            <person name="Nelson D.R."/>
            <person name="Li P."/>
            <person name="You F.M."/>
            <person name="Luo M.C."/>
            <person name="Dvorak J."/>
        </authorList>
    </citation>
    <scope>NUCLEOTIDE SEQUENCE [LARGE SCALE GENOMIC DNA]</scope>
    <source>
        <strain evidence="7">cv. AL8/78</strain>
    </source>
</reference>
<feature type="domain" description="Calponin-homology (CH)" evidence="6">
    <location>
        <begin position="57"/>
        <end position="193"/>
    </location>
</feature>
<feature type="transmembrane region" description="Helical" evidence="5">
    <location>
        <begin position="90"/>
        <end position="111"/>
    </location>
</feature>
<dbReference type="InterPro" id="IPR001715">
    <property type="entry name" value="CH_dom"/>
</dbReference>
<keyword evidence="5" id="KW-1133">Transmembrane helix</keyword>
<evidence type="ECO:0000259" key="6">
    <source>
        <dbReference type="PROSITE" id="PS50021"/>
    </source>
</evidence>
<dbReference type="GO" id="GO:0005737">
    <property type="term" value="C:cytoplasm"/>
    <property type="evidence" value="ECO:0007669"/>
    <property type="project" value="TreeGrafter"/>
</dbReference>
<dbReference type="GO" id="GO:0005884">
    <property type="term" value="C:actin filament"/>
    <property type="evidence" value="ECO:0007669"/>
    <property type="project" value="TreeGrafter"/>
</dbReference>
<evidence type="ECO:0000256" key="4">
    <source>
        <dbReference type="SAM" id="MobiDB-lite"/>
    </source>
</evidence>
<dbReference type="InterPro" id="IPR001589">
    <property type="entry name" value="Actinin_actin-bd_CS"/>
</dbReference>
<dbReference type="AlphaFoldDB" id="A0A453ESG5"/>
<evidence type="ECO:0000313" key="8">
    <source>
        <dbReference type="Proteomes" id="UP000015105"/>
    </source>
</evidence>
<dbReference type="GO" id="GO:0051015">
    <property type="term" value="F:actin filament binding"/>
    <property type="evidence" value="ECO:0007669"/>
    <property type="project" value="InterPro"/>
</dbReference>
<evidence type="ECO:0000313" key="7">
    <source>
        <dbReference type="EnsemblPlants" id="AET3Gv20437400.10"/>
    </source>
</evidence>
<evidence type="ECO:0000256" key="2">
    <source>
        <dbReference type="ARBA" id="ARBA00022737"/>
    </source>
</evidence>
<reference evidence="8" key="1">
    <citation type="journal article" date="2014" name="Science">
        <title>Ancient hybridizations among the ancestral genomes of bread wheat.</title>
        <authorList>
            <consortium name="International Wheat Genome Sequencing Consortium,"/>
            <person name="Marcussen T."/>
            <person name="Sandve S.R."/>
            <person name="Heier L."/>
            <person name="Spannagl M."/>
            <person name="Pfeifer M."/>
            <person name="Jakobsen K.S."/>
            <person name="Wulff B.B."/>
            <person name="Steuernagel B."/>
            <person name="Mayer K.F."/>
            <person name="Olsen O.A."/>
        </authorList>
    </citation>
    <scope>NUCLEOTIDE SEQUENCE [LARGE SCALE GENOMIC DNA]</scope>
    <source>
        <strain evidence="8">cv. AL8/78</strain>
    </source>
</reference>
<proteinExistence type="predicted"/>
<keyword evidence="3" id="KW-0009">Actin-binding</keyword>
<dbReference type="SMART" id="SM00033">
    <property type="entry name" value="CH"/>
    <property type="match status" value="2"/>
</dbReference>
<dbReference type="FunFam" id="1.10.418.10:FF:000041">
    <property type="entry name" value="Fimbrin-2 isoform A"/>
    <property type="match status" value="1"/>
</dbReference>
<evidence type="ECO:0000256" key="3">
    <source>
        <dbReference type="ARBA" id="ARBA00023203"/>
    </source>
</evidence>
<dbReference type="PANTHER" id="PTHR19961">
    <property type="entry name" value="FIMBRIN/PLASTIN"/>
    <property type="match status" value="1"/>
</dbReference>
<accession>A0A453ESG5</accession>
<dbReference type="GO" id="GO:0051639">
    <property type="term" value="P:actin filament network formation"/>
    <property type="evidence" value="ECO:0007669"/>
    <property type="project" value="TreeGrafter"/>
</dbReference>
<evidence type="ECO:0000256" key="1">
    <source>
        <dbReference type="ARBA" id="ARBA00011385"/>
    </source>
</evidence>
<reference evidence="8" key="2">
    <citation type="journal article" date="2017" name="Nat. Plants">
        <title>The Aegilops tauschii genome reveals multiple impacts of transposons.</title>
        <authorList>
            <person name="Zhao G."/>
            <person name="Zou C."/>
            <person name="Li K."/>
            <person name="Wang K."/>
            <person name="Li T."/>
            <person name="Gao L."/>
            <person name="Zhang X."/>
            <person name="Wang H."/>
            <person name="Yang Z."/>
            <person name="Liu X."/>
            <person name="Jiang W."/>
            <person name="Mao L."/>
            <person name="Kong X."/>
            <person name="Jiao Y."/>
            <person name="Jia J."/>
        </authorList>
    </citation>
    <scope>NUCLEOTIDE SEQUENCE [LARGE SCALE GENOMIC DNA]</scope>
    <source>
        <strain evidence="8">cv. AL8/78</strain>
    </source>
</reference>
<dbReference type="InterPro" id="IPR036872">
    <property type="entry name" value="CH_dom_sf"/>
</dbReference>